<dbReference type="EMBL" id="CAJPWZ010001790">
    <property type="protein sequence ID" value="CAG2223560.1"/>
    <property type="molecule type" value="Genomic_DNA"/>
</dbReference>
<evidence type="ECO:0000313" key="7">
    <source>
        <dbReference type="EMBL" id="CAG2223560.1"/>
    </source>
</evidence>
<evidence type="ECO:0000256" key="4">
    <source>
        <dbReference type="ARBA" id="ARBA00023136"/>
    </source>
</evidence>
<name>A0A8S3SQA4_MYTED</name>
<evidence type="ECO:0000256" key="2">
    <source>
        <dbReference type="ARBA" id="ARBA00022692"/>
    </source>
</evidence>
<evidence type="ECO:0008006" key="9">
    <source>
        <dbReference type="Google" id="ProtNLM"/>
    </source>
</evidence>
<dbReference type="GO" id="GO:0016020">
    <property type="term" value="C:membrane"/>
    <property type="evidence" value="ECO:0007669"/>
    <property type="project" value="UniProtKB-SubCell"/>
</dbReference>
<protein>
    <recommendedName>
        <fullName evidence="9">G-protein coupled receptors family 2 profile 2 domain-containing protein</fullName>
    </recommendedName>
</protein>
<proteinExistence type="predicted"/>
<dbReference type="Proteomes" id="UP000683360">
    <property type="component" value="Unassembled WGS sequence"/>
</dbReference>
<feature type="transmembrane region" description="Helical" evidence="6">
    <location>
        <begin position="438"/>
        <end position="460"/>
    </location>
</feature>
<feature type="compositionally biased region" description="Basic and acidic residues" evidence="5">
    <location>
        <begin position="522"/>
        <end position="535"/>
    </location>
</feature>
<dbReference type="InterPro" id="IPR000832">
    <property type="entry name" value="GPCR_2_secretin-like"/>
</dbReference>
<evidence type="ECO:0000313" key="8">
    <source>
        <dbReference type="Proteomes" id="UP000683360"/>
    </source>
</evidence>
<gene>
    <name evidence="7" type="ORF">MEDL_36838</name>
</gene>
<accession>A0A8S3SQA4</accession>
<dbReference type="Pfam" id="PF00002">
    <property type="entry name" value="7tm_2"/>
    <property type="match status" value="1"/>
</dbReference>
<evidence type="ECO:0000256" key="6">
    <source>
        <dbReference type="SAM" id="Phobius"/>
    </source>
</evidence>
<sequence length="542" mass="62175">MIENACLTFEDKNLMAYNGYYNIFCYMCNEWVDLAHFFCLDRKFQELLNVGTNHCDIVPSNKYIIQSVFCQLCKVSDYSSSDSLSYRSMFMLTAYDSYIHEDSDPMCLPDQLFDKRMKTCRDLKCSPGKLLSNNTCIPLLRTTTGLCYIFAVGFDVVIYDNNLDRKDNTLLKILGSEVFDHLIKKLPEARLYQTSINIMSESSCRNRKALFSGYIYLGLCAEERIDRLHSEEKLLQLVDSTIRINTSKVDAEVVLKRNDKAFNLPSLITSLQFSDVCIFQSSVFSSDGFPIHYHVNDLLLCTQVELSETEYVKQSSERNILLQINGESLGPNDFLVVKENKIRVCSEKYIQAVSNIPEEPIDTPMLVVRITYTIEESIGYGGKLCFILLRTAVIATFLFPVGCILLSNVFMFGTAIRHICNTPKVSSENQPRDKRNDVVIYFKLFTITGCTWLLQFIDAFLPESVFSILISICNLLTGLFIFVSYIWNKRVFKLYKSLFTGEQDGQSWKYRKDIQSQPTNDSHIETGKDYLDKTNGHTSTRL</sequence>
<dbReference type="OrthoDB" id="6153483at2759"/>
<keyword evidence="2 6" id="KW-0812">Transmembrane</keyword>
<keyword evidence="4 6" id="KW-0472">Membrane</keyword>
<dbReference type="PANTHER" id="PTHR45902:SF1">
    <property type="entry name" value="LATROPHILIN RECEPTOR-LIKE PROTEIN A"/>
    <property type="match status" value="1"/>
</dbReference>
<feature type="transmembrane region" description="Helical" evidence="6">
    <location>
        <begin position="393"/>
        <end position="417"/>
    </location>
</feature>
<feature type="region of interest" description="Disordered" evidence="5">
    <location>
        <begin position="517"/>
        <end position="542"/>
    </location>
</feature>
<dbReference type="PANTHER" id="PTHR45902">
    <property type="entry name" value="LATROPHILIN RECEPTOR-LIKE PROTEIN A"/>
    <property type="match status" value="1"/>
</dbReference>
<evidence type="ECO:0000256" key="1">
    <source>
        <dbReference type="ARBA" id="ARBA00004141"/>
    </source>
</evidence>
<dbReference type="InterPro" id="IPR053231">
    <property type="entry name" value="GPCR_LN-TM7"/>
</dbReference>
<dbReference type="AlphaFoldDB" id="A0A8S3SQA4"/>
<dbReference type="Gene3D" id="1.20.1070.10">
    <property type="entry name" value="Rhodopsin 7-helix transmembrane proteins"/>
    <property type="match status" value="1"/>
</dbReference>
<evidence type="ECO:0000256" key="5">
    <source>
        <dbReference type="SAM" id="MobiDB-lite"/>
    </source>
</evidence>
<comment type="caution">
    <text evidence="7">The sequence shown here is derived from an EMBL/GenBank/DDBJ whole genome shotgun (WGS) entry which is preliminary data.</text>
</comment>
<keyword evidence="8" id="KW-1185">Reference proteome</keyword>
<feature type="transmembrane region" description="Helical" evidence="6">
    <location>
        <begin position="466"/>
        <end position="487"/>
    </location>
</feature>
<evidence type="ECO:0000256" key="3">
    <source>
        <dbReference type="ARBA" id="ARBA00022989"/>
    </source>
</evidence>
<dbReference type="GO" id="GO:0004930">
    <property type="term" value="F:G protein-coupled receptor activity"/>
    <property type="evidence" value="ECO:0007669"/>
    <property type="project" value="InterPro"/>
</dbReference>
<reference evidence="7" key="1">
    <citation type="submission" date="2021-03" db="EMBL/GenBank/DDBJ databases">
        <authorList>
            <person name="Bekaert M."/>
        </authorList>
    </citation>
    <scope>NUCLEOTIDE SEQUENCE</scope>
</reference>
<comment type="subcellular location">
    <subcellularLocation>
        <location evidence="1">Membrane</location>
        <topology evidence="1">Multi-pass membrane protein</topology>
    </subcellularLocation>
</comment>
<keyword evidence="3 6" id="KW-1133">Transmembrane helix</keyword>
<organism evidence="7 8">
    <name type="scientific">Mytilus edulis</name>
    <name type="common">Blue mussel</name>
    <dbReference type="NCBI Taxonomy" id="6550"/>
    <lineage>
        <taxon>Eukaryota</taxon>
        <taxon>Metazoa</taxon>
        <taxon>Spiralia</taxon>
        <taxon>Lophotrochozoa</taxon>
        <taxon>Mollusca</taxon>
        <taxon>Bivalvia</taxon>
        <taxon>Autobranchia</taxon>
        <taxon>Pteriomorphia</taxon>
        <taxon>Mytilida</taxon>
        <taxon>Mytiloidea</taxon>
        <taxon>Mytilidae</taxon>
        <taxon>Mytilinae</taxon>
        <taxon>Mytilus</taxon>
    </lineage>
</organism>